<evidence type="ECO:0000313" key="1">
    <source>
        <dbReference type="EMBL" id="MBB5891371.1"/>
    </source>
</evidence>
<gene>
    <name evidence="1" type="ORF">BJ998_002567</name>
</gene>
<dbReference type="AlphaFoldDB" id="A0A7W9KF33"/>
<protein>
    <submittedName>
        <fullName evidence="1">Uncharacterized protein</fullName>
    </submittedName>
</protein>
<comment type="caution">
    <text evidence="1">The sequence shown here is derived from an EMBL/GenBank/DDBJ whole genome shotgun (WGS) entry which is preliminary data.</text>
</comment>
<name>A0A7W9KF33_9PSEU</name>
<dbReference type="Proteomes" id="UP000585638">
    <property type="component" value="Unassembled WGS sequence"/>
</dbReference>
<keyword evidence="2" id="KW-1185">Reference proteome</keyword>
<evidence type="ECO:0000313" key="2">
    <source>
        <dbReference type="Proteomes" id="UP000585638"/>
    </source>
</evidence>
<proteinExistence type="predicted"/>
<accession>A0A7W9KF33</accession>
<reference evidence="1 2" key="1">
    <citation type="submission" date="2020-08" db="EMBL/GenBank/DDBJ databases">
        <title>Sequencing the genomes of 1000 actinobacteria strains.</title>
        <authorList>
            <person name="Klenk H.-P."/>
        </authorList>
    </citation>
    <scope>NUCLEOTIDE SEQUENCE [LARGE SCALE GENOMIC DNA]</scope>
    <source>
        <strain evidence="1 2">DSM 43851</strain>
    </source>
</reference>
<dbReference type="EMBL" id="JACHIR010000001">
    <property type="protein sequence ID" value="MBB5891371.1"/>
    <property type="molecule type" value="Genomic_DNA"/>
</dbReference>
<organism evidence="1 2">
    <name type="scientific">Kutzneria kofuensis</name>
    <dbReference type="NCBI Taxonomy" id="103725"/>
    <lineage>
        <taxon>Bacteria</taxon>
        <taxon>Bacillati</taxon>
        <taxon>Actinomycetota</taxon>
        <taxon>Actinomycetes</taxon>
        <taxon>Pseudonocardiales</taxon>
        <taxon>Pseudonocardiaceae</taxon>
        <taxon>Kutzneria</taxon>
    </lineage>
</organism>
<sequence>MSPRVDHASASTMYTVARVITDHSTPTCPT</sequence>